<dbReference type="RefSeq" id="WP_189158133.1">
    <property type="nucleotide sequence ID" value="NZ_BMNC01000010.1"/>
</dbReference>
<keyword evidence="2" id="KW-1185">Reference proteome</keyword>
<reference evidence="2" key="1">
    <citation type="journal article" date="2019" name="Int. J. Syst. Evol. Microbiol.">
        <title>The Global Catalogue of Microorganisms (GCM) 10K type strain sequencing project: providing services to taxonomists for standard genome sequencing and annotation.</title>
        <authorList>
            <consortium name="The Broad Institute Genomics Platform"/>
            <consortium name="The Broad Institute Genome Sequencing Center for Infectious Disease"/>
            <person name="Wu L."/>
            <person name="Ma J."/>
        </authorList>
    </citation>
    <scope>NUCLEOTIDE SEQUENCE [LARGE SCALE GENOMIC DNA]</scope>
    <source>
        <strain evidence="2">CGMCC 4.7319</strain>
    </source>
</reference>
<proteinExistence type="predicted"/>
<protein>
    <submittedName>
        <fullName evidence="1">Uncharacterized protein</fullName>
    </submittedName>
</protein>
<organism evidence="1 2">
    <name type="scientific">Lentzea pudingi</name>
    <dbReference type="NCBI Taxonomy" id="1789439"/>
    <lineage>
        <taxon>Bacteria</taxon>
        <taxon>Bacillati</taxon>
        <taxon>Actinomycetota</taxon>
        <taxon>Actinomycetes</taxon>
        <taxon>Pseudonocardiales</taxon>
        <taxon>Pseudonocardiaceae</taxon>
        <taxon>Lentzea</taxon>
    </lineage>
</organism>
<accession>A0ABQ2IL01</accession>
<gene>
    <name evidence="1" type="ORF">GCM10011609_59220</name>
</gene>
<sequence length="116" mass="12523">MRTVLALVVGVVIGVVIWWLGASPAWAAALAVPPTAFGVLVTRLPRATDIVWSSAPPPPGSISSALAGTLASRLDEAAKDPRRYRERFRGRLARLGIEASEMPDPKELAERLRRVE</sequence>
<dbReference type="Proteomes" id="UP000597656">
    <property type="component" value="Unassembled WGS sequence"/>
</dbReference>
<comment type="caution">
    <text evidence="1">The sequence shown here is derived from an EMBL/GenBank/DDBJ whole genome shotgun (WGS) entry which is preliminary data.</text>
</comment>
<evidence type="ECO:0000313" key="2">
    <source>
        <dbReference type="Proteomes" id="UP000597656"/>
    </source>
</evidence>
<evidence type="ECO:0000313" key="1">
    <source>
        <dbReference type="EMBL" id="GGN11355.1"/>
    </source>
</evidence>
<name>A0ABQ2IL01_9PSEU</name>
<dbReference type="EMBL" id="BMNC01000010">
    <property type="protein sequence ID" value="GGN11355.1"/>
    <property type="molecule type" value="Genomic_DNA"/>
</dbReference>